<proteinExistence type="predicted"/>
<protein>
    <submittedName>
        <fullName evidence="1">Uncharacterized protein</fullName>
    </submittedName>
</protein>
<dbReference type="Proteomes" id="UP001162992">
    <property type="component" value="Chromosome 5"/>
</dbReference>
<evidence type="ECO:0000313" key="2">
    <source>
        <dbReference type="Proteomes" id="UP001162992"/>
    </source>
</evidence>
<keyword evidence="2" id="KW-1185">Reference proteome</keyword>
<reference evidence="2" key="1">
    <citation type="journal article" date="2024" name="Proc. Natl. Acad. Sci. U.S.A.">
        <title>Extraordinary preservation of gene collinearity over three hundred million years revealed in homosporous lycophytes.</title>
        <authorList>
            <person name="Li C."/>
            <person name="Wickell D."/>
            <person name="Kuo L.Y."/>
            <person name="Chen X."/>
            <person name="Nie B."/>
            <person name="Liao X."/>
            <person name="Peng D."/>
            <person name="Ji J."/>
            <person name="Jenkins J."/>
            <person name="Williams M."/>
            <person name="Shu S."/>
            <person name="Plott C."/>
            <person name="Barry K."/>
            <person name="Rajasekar S."/>
            <person name="Grimwood J."/>
            <person name="Han X."/>
            <person name="Sun S."/>
            <person name="Hou Z."/>
            <person name="He W."/>
            <person name="Dai G."/>
            <person name="Sun C."/>
            <person name="Schmutz J."/>
            <person name="Leebens-Mack J.H."/>
            <person name="Li F.W."/>
            <person name="Wang L."/>
        </authorList>
    </citation>
    <scope>NUCLEOTIDE SEQUENCE [LARGE SCALE GENOMIC DNA]</scope>
    <source>
        <strain evidence="2">cv. PW_Plant_1</strain>
    </source>
</reference>
<comment type="caution">
    <text evidence="1">The sequence shown here is derived from an EMBL/GenBank/DDBJ whole genome shotgun (WGS) entry which is preliminary data.</text>
</comment>
<dbReference type="EMBL" id="CM055096">
    <property type="protein sequence ID" value="KAJ7556782.1"/>
    <property type="molecule type" value="Genomic_DNA"/>
</dbReference>
<organism evidence="1 2">
    <name type="scientific">Diphasiastrum complanatum</name>
    <name type="common">Issler's clubmoss</name>
    <name type="synonym">Lycopodium complanatum</name>
    <dbReference type="NCBI Taxonomy" id="34168"/>
    <lineage>
        <taxon>Eukaryota</taxon>
        <taxon>Viridiplantae</taxon>
        <taxon>Streptophyta</taxon>
        <taxon>Embryophyta</taxon>
        <taxon>Tracheophyta</taxon>
        <taxon>Lycopodiopsida</taxon>
        <taxon>Lycopodiales</taxon>
        <taxon>Lycopodiaceae</taxon>
        <taxon>Lycopodioideae</taxon>
        <taxon>Diphasiastrum</taxon>
    </lineage>
</organism>
<evidence type="ECO:0000313" key="1">
    <source>
        <dbReference type="EMBL" id="KAJ7556782.1"/>
    </source>
</evidence>
<accession>A0ACC2DR96</accession>
<sequence length="468" mass="50644">MGLIAEATEDLVPNSEPDAAPLVTLEDAQQLFDSGSAALRTDDFDTALDHLSRALEIRVQHYGELAPELTSTYHKYGCALLYKVQAETDVLGESATSKEKNSTSPKTAVDEDFLTAQTGVAKGSDENSDAEGSEEELQEDEETDLELAWKMLDIARVIHEKQHTHTIAEVDVITALGDVSLEKEDFQTSFEDYTRALEILKGLVEPDDRHLAELNFKLALAQELGGKLQEAIENCLKAASVCKARLQRLKTEEDSLNTNKLQEEKEQSEQGHGANDNDIAANSEEHAQKVTRVAQEIKEIEQLLVDLREKVDDLREMESAPRLLEALQHSSPALEFVKQALFAAAAAKSIDGKAKVDGPSQTEPISNGFGEALHTSSSSNGNVTHLGVVGRGVKRTAPIAISTGSDPRAPEVQVPKRSFEQLIQGNGSGETQIGFNVNAGGSATVEVCEVVPSPICLDNEPPQGEKAD</sequence>
<gene>
    <name evidence="1" type="ORF">O6H91_05G098000</name>
</gene>
<name>A0ACC2DR96_DIPCM</name>